<dbReference type="SUPFAM" id="SSF50199">
    <property type="entry name" value="Staphylococcal nuclease"/>
    <property type="match status" value="1"/>
</dbReference>
<accession>A0A1H0T6F3</accession>
<comment type="caution">
    <text evidence="2">The sequence shown here is derived from an EMBL/GenBank/DDBJ whole genome shotgun (WGS) entry which is preliminary data.</text>
</comment>
<keyword evidence="3" id="KW-1185">Reference proteome</keyword>
<proteinExistence type="predicted"/>
<protein>
    <submittedName>
        <fullName evidence="2">Endonuclease YncB, thermonuclease family</fullName>
    </submittedName>
</protein>
<keyword evidence="2" id="KW-0255">Endonuclease</keyword>
<dbReference type="PROSITE" id="PS50830">
    <property type="entry name" value="TNASE_3"/>
    <property type="match status" value="1"/>
</dbReference>
<evidence type="ECO:0000313" key="2">
    <source>
        <dbReference type="EMBL" id="SDP49391.1"/>
    </source>
</evidence>
<dbReference type="PANTHER" id="PTHR12302:SF26">
    <property type="entry name" value="BLR1266 PROTEIN"/>
    <property type="match status" value="1"/>
</dbReference>
<dbReference type="Proteomes" id="UP000198795">
    <property type="component" value="Unassembled WGS sequence"/>
</dbReference>
<dbReference type="EMBL" id="FNJC01000004">
    <property type="protein sequence ID" value="SDP49391.1"/>
    <property type="molecule type" value="Genomic_DNA"/>
</dbReference>
<gene>
    <name evidence="2" type="ORF">SAMN04488061_3175</name>
</gene>
<sequence length="174" mass="19220">MVSMVFRGRTWRNRWVSIALLAGLIAAAFLVRQLEQTDVGDVEGHATAIDGDSLYVAGREVRLQGIDAPEGQQVCRRGGAKWECGEAATQELTALIGGQTVRCEGLEIDKHGRLLALCFVGNLNVNQEMVIRGFAVAYGRYGSEEREAANSNRGLWAGEFERPRDWRRERGIGN</sequence>
<dbReference type="SMART" id="SM00318">
    <property type="entry name" value="SNc"/>
    <property type="match status" value="1"/>
</dbReference>
<dbReference type="Gene3D" id="2.40.50.90">
    <property type="match status" value="1"/>
</dbReference>
<dbReference type="PANTHER" id="PTHR12302">
    <property type="entry name" value="EBNA2 BINDING PROTEIN P100"/>
    <property type="match status" value="1"/>
</dbReference>
<dbReference type="GO" id="GO:0004519">
    <property type="term" value="F:endonuclease activity"/>
    <property type="evidence" value="ECO:0007669"/>
    <property type="project" value="UniProtKB-KW"/>
</dbReference>
<reference evidence="2 3" key="1">
    <citation type="submission" date="2016-10" db="EMBL/GenBank/DDBJ databases">
        <authorList>
            <person name="Varghese N."/>
            <person name="Submissions S."/>
        </authorList>
    </citation>
    <scope>NUCLEOTIDE SEQUENCE [LARGE SCALE GENOMIC DNA]</scope>
    <source>
        <strain evidence="2 3">CGMCC 1.6497</strain>
    </source>
</reference>
<evidence type="ECO:0000313" key="3">
    <source>
        <dbReference type="Proteomes" id="UP000198795"/>
    </source>
</evidence>
<dbReference type="InterPro" id="IPR016071">
    <property type="entry name" value="Staphylococal_nuclease_OB-fold"/>
</dbReference>
<name>A0A1H0T6F3_9HYPH</name>
<keyword evidence="2" id="KW-0540">Nuclease</keyword>
<dbReference type="InterPro" id="IPR035437">
    <property type="entry name" value="SNase_OB-fold_sf"/>
</dbReference>
<dbReference type="Pfam" id="PF00565">
    <property type="entry name" value="SNase"/>
    <property type="match status" value="1"/>
</dbReference>
<organism evidence="2 3">
    <name type="scientific">Filomicrobium insigne</name>
    <dbReference type="NCBI Taxonomy" id="418854"/>
    <lineage>
        <taxon>Bacteria</taxon>
        <taxon>Pseudomonadati</taxon>
        <taxon>Pseudomonadota</taxon>
        <taxon>Alphaproteobacteria</taxon>
        <taxon>Hyphomicrobiales</taxon>
        <taxon>Hyphomicrobiaceae</taxon>
        <taxon>Filomicrobium</taxon>
    </lineage>
</organism>
<evidence type="ECO:0000259" key="1">
    <source>
        <dbReference type="PROSITE" id="PS50830"/>
    </source>
</evidence>
<feature type="domain" description="TNase-like" evidence="1">
    <location>
        <begin position="49"/>
        <end position="158"/>
    </location>
</feature>
<keyword evidence="2" id="KW-0378">Hydrolase</keyword>